<feature type="domain" description="F-box" evidence="2">
    <location>
        <begin position="26"/>
        <end position="71"/>
    </location>
</feature>
<evidence type="ECO:0000256" key="1">
    <source>
        <dbReference type="SAM" id="MobiDB-lite"/>
    </source>
</evidence>
<dbReference type="InterPro" id="IPR001810">
    <property type="entry name" value="F-box_dom"/>
</dbReference>
<reference evidence="3 4" key="1">
    <citation type="submission" date="2016-03" db="EMBL/GenBank/DDBJ databases">
        <authorList>
            <person name="Ploux O."/>
        </authorList>
    </citation>
    <scope>NUCLEOTIDE SEQUENCE [LARGE SCALE GENOMIC DNA]</scope>
    <source>
        <strain evidence="3 4">UAMH 11012</strain>
    </source>
</reference>
<protein>
    <recommendedName>
        <fullName evidence="2">F-box domain-containing protein</fullName>
    </recommendedName>
</protein>
<evidence type="ECO:0000259" key="2">
    <source>
        <dbReference type="PROSITE" id="PS50181"/>
    </source>
</evidence>
<name>A0A1L7WNC2_9HELO</name>
<gene>
    <name evidence="3" type="ORF">PAC_04158</name>
</gene>
<accession>A0A1L7WNC2</accession>
<dbReference type="EMBL" id="FJOG01000005">
    <property type="protein sequence ID" value="CZR54275.1"/>
    <property type="molecule type" value="Genomic_DNA"/>
</dbReference>
<dbReference type="Proteomes" id="UP000184330">
    <property type="component" value="Unassembled WGS sequence"/>
</dbReference>
<organism evidence="3 4">
    <name type="scientific">Phialocephala subalpina</name>
    <dbReference type="NCBI Taxonomy" id="576137"/>
    <lineage>
        <taxon>Eukaryota</taxon>
        <taxon>Fungi</taxon>
        <taxon>Dikarya</taxon>
        <taxon>Ascomycota</taxon>
        <taxon>Pezizomycotina</taxon>
        <taxon>Leotiomycetes</taxon>
        <taxon>Helotiales</taxon>
        <taxon>Mollisiaceae</taxon>
        <taxon>Phialocephala</taxon>
        <taxon>Phialocephala fortinii species complex</taxon>
    </lineage>
</organism>
<keyword evidence="4" id="KW-1185">Reference proteome</keyword>
<feature type="region of interest" description="Disordered" evidence="1">
    <location>
        <begin position="315"/>
        <end position="349"/>
    </location>
</feature>
<dbReference type="PROSITE" id="PS50181">
    <property type="entry name" value="FBOX"/>
    <property type="match status" value="1"/>
</dbReference>
<feature type="compositionally biased region" description="Low complexity" evidence="1">
    <location>
        <begin position="235"/>
        <end position="244"/>
    </location>
</feature>
<evidence type="ECO:0000313" key="3">
    <source>
        <dbReference type="EMBL" id="CZR54275.1"/>
    </source>
</evidence>
<dbReference type="AlphaFoldDB" id="A0A1L7WNC2"/>
<feature type="compositionally biased region" description="Polar residues" evidence="1">
    <location>
        <begin position="321"/>
        <end position="338"/>
    </location>
</feature>
<feature type="region of interest" description="Disordered" evidence="1">
    <location>
        <begin position="224"/>
        <end position="249"/>
    </location>
</feature>
<dbReference type="OrthoDB" id="4194555at2759"/>
<sequence>MPKPKKGTPLSLPFHIRHTSNSPQVTWPPNTLPVEIFTLIVSYLPRSNIQNLRLVNKEFDQKVSEALFRVVVVPFRPEIYGITPEPILSNEALQGSIMLQDKGMRVFQGFGRWIQKFAMSFEIDHNRLANPPVKSDQEAITTFWGIYKWPFKVYNRYSQLEGLEQTADETRTMAKALMFIESAKELGLSIDAGLGWLPGPDINTRVAERGEKLAVFGASRFVPEPKPKLGRHGKSSSTSASAESGNGTFSQYERMLQEAGYDENRESALRLLLETEDLGALPHTDPQVDTSAWDSFGIQPPQQTVPEAWRRIRRPLGGTNGSESTNNDGVLALGSSSLTDEDDDTFDAPDYQTAAASYPYPTKLLKGKNEGFSLKPNDLSNAQREMLLEMEWAQNAFMQSWAIAIIDNYKTFNQIQTLTIARLPSRHLPILRREDFWDSLPQLSTLSLAIIPDWREVRKEATTWVEDNRIAPSKAVAAVYDLLGQQISRRKHIKTLHFEWLCGGEYAPGLFSRNQHILPAPFVSEAMHMVNRTQQYHPVKLPFIEHLSLKNCWLSPHIMFRLLMPMKEKAALQSITLDSVSLTASILPNAAPNPITPAAAAQNAAHLVPVQPAGPINANVLNNWMGAAMNGQVQAAVAPPPAPPVVNVDLNWFKAPRSGSWADLIDHLTPGTNLEAIRYSRDIGPEPEPRPATNLSKLSFTSCGYVHVPLDFDQTILDPPQAAPQQAGNVTKRMNDIDGFMMKPQDPLLAVIVNHISQAEATTLANAWGMDIGWHDSRPELAADAQLDGTMKAGHGRFGGLIEVARPPNKNTRDY</sequence>
<proteinExistence type="predicted"/>
<evidence type="ECO:0000313" key="4">
    <source>
        <dbReference type="Proteomes" id="UP000184330"/>
    </source>
</evidence>